<dbReference type="PANTHER" id="PTHR42852">
    <property type="entry name" value="THIOL:DISULFIDE INTERCHANGE PROTEIN DSBE"/>
    <property type="match status" value="1"/>
</dbReference>
<evidence type="ECO:0000313" key="6">
    <source>
        <dbReference type="EMBL" id="PAU92607.1"/>
    </source>
</evidence>
<evidence type="ECO:0000256" key="1">
    <source>
        <dbReference type="ARBA" id="ARBA00004196"/>
    </source>
</evidence>
<sequence>MSFHLRVLLYTIASLFFIFTNVFGQSQQSSIDSTFSAYMDSASVDLREHNYSDNLQKKYSDEFYQYFEQYPDSEMGQEALWRAFLLWGNLGEADKMDKAMKRIDHDSKTWRRIIVPISNGYHLSDQKTREDYIELLENLKSNLTDPKSKSEVLFALVRHFNSKNNSQKVIELARKMIEINANDFYVEKALGFQHEAESLGIGVQAPNFKAKTLQGNQISLADYKGKIVVLEFWATWCGPCIPEIPHLKSLNSKYSEDELQIIGVSLDTDSEKLEEFLKEREMEWPQIVQPKQWDDEITQMYNVYVIPRSFIIGRDGKIVAKNLRGEELEKEVAKLIQQ</sequence>
<dbReference type="InterPro" id="IPR050553">
    <property type="entry name" value="Thioredoxin_ResA/DsbE_sf"/>
</dbReference>
<dbReference type="OrthoDB" id="705223at2"/>
<comment type="caution">
    <text evidence="6">The sequence shown here is derived from an EMBL/GenBank/DDBJ whole genome shotgun (WGS) entry which is preliminary data.</text>
</comment>
<evidence type="ECO:0000256" key="2">
    <source>
        <dbReference type="ARBA" id="ARBA00022748"/>
    </source>
</evidence>
<dbReference type="GO" id="GO:0030313">
    <property type="term" value="C:cell envelope"/>
    <property type="evidence" value="ECO:0007669"/>
    <property type="project" value="UniProtKB-SubCell"/>
</dbReference>
<dbReference type="Pfam" id="PF00578">
    <property type="entry name" value="AhpC-TSA"/>
    <property type="match status" value="1"/>
</dbReference>
<keyword evidence="2" id="KW-0201">Cytochrome c-type biogenesis</keyword>
<evidence type="ECO:0000313" key="7">
    <source>
        <dbReference type="Proteomes" id="UP000218831"/>
    </source>
</evidence>
<dbReference type="CDD" id="cd02966">
    <property type="entry name" value="TlpA_like_family"/>
    <property type="match status" value="1"/>
</dbReference>
<dbReference type="PROSITE" id="PS51352">
    <property type="entry name" value="THIOREDOXIN_2"/>
    <property type="match status" value="1"/>
</dbReference>
<dbReference type="AlphaFoldDB" id="A0A2A2G709"/>
<keyword evidence="7" id="KW-1185">Reference proteome</keyword>
<dbReference type="SUPFAM" id="SSF52833">
    <property type="entry name" value="Thioredoxin-like"/>
    <property type="match status" value="1"/>
</dbReference>
<evidence type="ECO:0000256" key="3">
    <source>
        <dbReference type="ARBA" id="ARBA00023157"/>
    </source>
</evidence>
<dbReference type="InterPro" id="IPR013766">
    <property type="entry name" value="Thioredoxin_domain"/>
</dbReference>
<proteinExistence type="predicted"/>
<feature type="domain" description="Thioredoxin" evidence="5">
    <location>
        <begin position="199"/>
        <end position="338"/>
    </location>
</feature>
<evidence type="ECO:0000256" key="4">
    <source>
        <dbReference type="ARBA" id="ARBA00023284"/>
    </source>
</evidence>
<dbReference type="Gene3D" id="3.40.30.10">
    <property type="entry name" value="Glutaredoxin"/>
    <property type="match status" value="1"/>
</dbReference>
<comment type="subcellular location">
    <subcellularLocation>
        <location evidence="1">Cell envelope</location>
    </subcellularLocation>
</comment>
<accession>A0A2A2G709</accession>
<dbReference type="GO" id="GO:0016209">
    <property type="term" value="F:antioxidant activity"/>
    <property type="evidence" value="ECO:0007669"/>
    <property type="project" value="InterPro"/>
</dbReference>
<name>A0A2A2G709_9BACT</name>
<dbReference type="GO" id="GO:0016491">
    <property type="term" value="F:oxidoreductase activity"/>
    <property type="evidence" value="ECO:0007669"/>
    <property type="project" value="InterPro"/>
</dbReference>
<dbReference type="PANTHER" id="PTHR42852:SF6">
    <property type="entry name" value="THIOL:DISULFIDE INTERCHANGE PROTEIN DSBE"/>
    <property type="match status" value="1"/>
</dbReference>
<dbReference type="InterPro" id="IPR036249">
    <property type="entry name" value="Thioredoxin-like_sf"/>
</dbReference>
<keyword evidence="4" id="KW-0676">Redox-active center</keyword>
<keyword evidence="3" id="KW-1015">Disulfide bond</keyword>
<dbReference type="EMBL" id="NSKE01000025">
    <property type="protein sequence ID" value="PAU92607.1"/>
    <property type="molecule type" value="Genomic_DNA"/>
</dbReference>
<evidence type="ECO:0000259" key="5">
    <source>
        <dbReference type="PROSITE" id="PS51352"/>
    </source>
</evidence>
<gene>
    <name evidence="6" type="ORF">CK503_15865</name>
</gene>
<protein>
    <recommendedName>
        <fullName evidence="5">Thioredoxin domain-containing protein</fullName>
    </recommendedName>
</protein>
<reference evidence="6 7" key="1">
    <citation type="submission" date="2017-08" db="EMBL/GenBank/DDBJ databases">
        <title>Aliifodinibius alkalisoli sp. nov., isolated from saline alkaline soil.</title>
        <authorList>
            <person name="Liu D."/>
            <person name="Zhang G."/>
        </authorList>
    </citation>
    <scope>NUCLEOTIDE SEQUENCE [LARGE SCALE GENOMIC DNA]</scope>
    <source>
        <strain evidence="6 7">WN023</strain>
    </source>
</reference>
<dbReference type="Proteomes" id="UP000218831">
    <property type="component" value="Unassembled WGS sequence"/>
</dbReference>
<dbReference type="GO" id="GO:0017004">
    <property type="term" value="P:cytochrome complex assembly"/>
    <property type="evidence" value="ECO:0007669"/>
    <property type="project" value="UniProtKB-KW"/>
</dbReference>
<dbReference type="RefSeq" id="WP_095607809.1">
    <property type="nucleotide sequence ID" value="NZ_NSKE01000025.1"/>
</dbReference>
<organism evidence="6 7">
    <name type="scientific">Fodinibius salipaludis</name>
    <dbReference type="NCBI Taxonomy" id="2032627"/>
    <lineage>
        <taxon>Bacteria</taxon>
        <taxon>Pseudomonadati</taxon>
        <taxon>Balneolota</taxon>
        <taxon>Balneolia</taxon>
        <taxon>Balneolales</taxon>
        <taxon>Balneolaceae</taxon>
        <taxon>Fodinibius</taxon>
    </lineage>
</organism>
<dbReference type="InterPro" id="IPR000866">
    <property type="entry name" value="AhpC/TSA"/>
</dbReference>